<dbReference type="RefSeq" id="WP_024723278.1">
    <property type="nucleotide sequence ID" value="NZ_BAABZG010000001.1"/>
</dbReference>
<dbReference type="Proteomes" id="UP001211173">
    <property type="component" value="Unassembled WGS sequence"/>
</dbReference>
<accession>A0AAW6C9C6</accession>
<comment type="caution">
    <text evidence="1">The sequence shown here is derived from an EMBL/GenBank/DDBJ whole genome shotgun (WGS) entry which is preliminary data.</text>
</comment>
<sequence>MQNIYFYPKLTDKLLENCGCSVTKYVFTYSYQGQDFGLLQKGSSTIRISDPREIWKIETEGLNFEKTVRIAYPNLLFGKDGVACSDAEIGICIIWTNKKLTQTGCILPETDVITPQGRVCKFSYSFEPGMITGDLELTVSAYIKKAANVIRSDEEILMNEEGVSIGEIDSVILDFNSIYMEFPIEEYKSDKEPLWWVEFSQWEDPKTSDEFTKDNICLYLNPYYSACPMTDGTIKNVDLLIDILATTYFMIFQRLSDDDLRATRQDIGLQSNSICSILHQFIEDCEEELHFETPERLLKSLQREIRNRLMAGDEE</sequence>
<dbReference type="Proteomes" id="UP001211006">
    <property type="component" value="Unassembled WGS sequence"/>
</dbReference>
<gene>
    <name evidence="1" type="ORF">PND83_18120</name>
    <name evidence="2" type="ORF">PNE06_16895</name>
</gene>
<dbReference type="EMBL" id="JAQLWO010000024">
    <property type="protein sequence ID" value="MDB7907903.1"/>
    <property type="molecule type" value="Genomic_DNA"/>
</dbReference>
<dbReference type="EMBL" id="JAQLWV010000029">
    <property type="protein sequence ID" value="MDB7934763.1"/>
    <property type="molecule type" value="Genomic_DNA"/>
</dbReference>
<name>A0AAW6C9C6_FLAPL</name>
<proteinExistence type="predicted"/>
<reference evidence="1" key="1">
    <citation type="submission" date="2023-01" db="EMBL/GenBank/DDBJ databases">
        <title>Human gut microbiome strain richness.</title>
        <authorList>
            <person name="Chen-Liaw A."/>
        </authorList>
    </citation>
    <scope>NUCLEOTIDE SEQUENCE</scope>
    <source>
        <strain evidence="2">1001287st1_F4_1001285I_161205</strain>
        <strain evidence="1">2225st1_A6_2225SCRN_200828</strain>
    </source>
</reference>
<organism evidence="1 3">
    <name type="scientific">Flavonifractor plautii</name>
    <name type="common">Fusobacterium plautii</name>
    <dbReference type="NCBI Taxonomy" id="292800"/>
    <lineage>
        <taxon>Bacteria</taxon>
        <taxon>Bacillati</taxon>
        <taxon>Bacillota</taxon>
        <taxon>Clostridia</taxon>
        <taxon>Eubacteriales</taxon>
        <taxon>Oscillospiraceae</taxon>
        <taxon>Flavonifractor</taxon>
    </lineage>
</organism>
<dbReference type="AlphaFoldDB" id="A0AAW6C9C6"/>
<evidence type="ECO:0000313" key="3">
    <source>
        <dbReference type="Proteomes" id="UP001211006"/>
    </source>
</evidence>
<protein>
    <submittedName>
        <fullName evidence="1">Uncharacterized protein</fullName>
    </submittedName>
</protein>
<evidence type="ECO:0000313" key="2">
    <source>
        <dbReference type="EMBL" id="MDB7934763.1"/>
    </source>
</evidence>
<evidence type="ECO:0000313" key="1">
    <source>
        <dbReference type="EMBL" id="MDB7907903.1"/>
    </source>
</evidence>